<protein>
    <recommendedName>
        <fullName evidence="2">DUF3888 domain-containing protein</fullName>
    </recommendedName>
</protein>
<accession>A0A160LKR3</accession>
<reference evidence="1" key="1">
    <citation type="journal article" date="2017" name="Res. Microbiol.">
        <title>Comparative genomics of extrachromosomal elements in Bacillus thuringiensis subsp. israelensis.</title>
        <authorList>
            <person name="Bolotin A."/>
            <person name="Gillis A."/>
            <person name="Sanchis V."/>
            <person name="Nielsen-LeRoux C."/>
            <person name="Mahillon J."/>
            <person name="Lereclus D."/>
            <person name="Sorokin A."/>
        </authorList>
    </citation>
    <scope>NUCLEOTIDE SEQUENCE</scope>
    <source>
        <strain evidence="1">AM65-52</strain>
        <plasmid evidence="1">pAM65-52-5-100K</plasmid>
    </source>
</reference>
<gene>
    <name evidence="1" type="ORF">ATN07_34530</name>
</gene>
<evidence type="ECO:0000313" key="1">
    <source>
        <dbReference type="EMBL" id="AND28823.1"/>
    </source>
</evidence>
<name>A0A160LKR3_BACTI</name>
<dbReference type="AlphaFoldDB" id="A0A160LKR3"/>
<organism evidence="1">
    <name type="scientific">Bacillus thuringiensis subsp. israelensis</name>
    <dbReference type="NCBI Taxonomy" id="1430"/>
    <lineage>
        <taxon>Bacteria</taxon>
        <taxon>Bacillati</taxon>
        <taxon>Bacillota</taxon>
        <taxon>Bacilli</taxon>
        <taxon>Bacillales</taxon>
        <taxon>Bacillaceae</taxon>
        <taxon>Bacillus</taxon>
        <taxon>Bacillus cereus group</taxon>
    </lineage>
</organism>
<sequence>MFKQKFLIVFCGFIMIVLFTSPIEGKAENISNTDFYDSYNTLLAPYASEAIRSKLGPDYQYSLTDAKIIKIERSKKYTFTFIVVAKYKTYTNAHNPPNHVVTITYNVSPNGVKVIDFKQKKKVSL</sequence>
<dbReference type="EMBL" id="CP013280">
    <property type="protein sequence ID" value="AND28823.1"/>
    <property type="molecule type" value="Genomic_DNA"/>
</dbReference>
<dbReference type="RefSeq" id="WP_000476188.1">
    <property type="nucleotide sequence ID" value="NZ_CP013280.1"/>
</dbReference>
<keyword evidence="1" id="KW-0614">Plasmid</keyword>
<dbReference type="Pfam" id="PF13027">
    <property type="entry name" value="DUF3888"/>
    <property type="match status" value="1"/>
</dbReference>
<proteinExistence type="predicted"/>
<geneLocation type="plasmid" evidence="1">
    <name>pAM65-52-5-100K</name>
</geneLocation>
<evidence type="ECO:0008006" key="2">
    <source>
        <dbReference type="Google" id="ProtNLM"/>
    </source>
</evidence>
<dbReference type="InterPro" id="IPR024984">
    <property type="entry name" value="DUF3888"/>
</dbReference>